<dbReference type="AlphaFoldDB" id="A0A564Z4D7"/>
<evidence type="ECO:0000256" key="2">
    <source>
        <dbReference type="ARBA" id="ARBA00022679"/>
    </source>
</evidence>
<dbReference type="InterPro" id="IPR039859">
    <property type="entry name" value="PFA4/ZDH16/20/ERF2-like"/>
</dbReference>
<dbReference type="GO" id="GO:0006612">
    <property type="term" value="P:protein targeting to membrane"/>
    <property type="evidence" value="ECO:0007669"/>
    <property type="project" value="TreeGrafter"/>
</dbReference>
<reference evidence="12 13" key="1">
    <citation type="submission" date="2019-07" db="EMBL/GenBank/DDBJ databases">
        <authorList>
            <person name="Jastrzebski P J."/>
            <person name="Paukszto L."/>
            <person name="Jastrzebski P J."/>
        </authorList>
    </citation>
    <scope>NUCLEOTIDE SEQUENCE [LARGE SCALE GENOMIC DNA]</scope>
    <source>
        <strain evidence="12 13">WMS-il1</strain>
    </source>
</reference>
<evidence type="ECO:0000313" key="12">
    <source>
        <dbReference type="EMBL" id="VUZ54296.1"/>
    </source>
</evidence>
<gene>
    <name evidence="12" type="ORF">WMSIL1_LOCUS12416</name>
</gene>
<comment type="subcellular location">
    <subcellularLocation>
        <location evidence="1">Endomembrane system</location>
        <topology evidence="1">Multi-pass membrane protein</topology>
    </subcellularLocation>
</comment>
<evidence type="ECO:0000259" key="11">
    <source>
        <dbReference type="Pfam" id="PF01529"/>
    </source>
</evidence>
<comment type="catalytic activity">
    <reaction evidence="9 10">
        <text>L-cysteinyl-[protein] + hexadecanoyl-CoA = S-hexadecanoyl-L-cysteinyl-[protein] + CoA</text>
        <dbReference type="Rhea" id="RHEA:36683"/>
        <dbReference type="Rhea" id="RHEA-COMP:10131"/>
        <dbReference type="Rhea" id="RHEA-COMP:11032"/>
        <dbReference type="ChEBI" id="CHEBI:29950"/>
        <dbReference type="ChEBI" id="CHEBI:57287"/>
        <dbReference type="ChEBI" id="CHEBI:57379"/>
        <dbReference type="ChEBI" id="CHEBI:74151"/>
        <dbReference type="EC" id="2.3.1.225"/>
    </reaction>
</comment>
<evidence type="ECO:0000313" key="13">
    <source>
        <dbReference type="Proteomes" id="UP000321570"/>
    </source>
</evidence>
<keyword evidence="4 10" id="KW-1133">Transmembrane helix</keyword>
<evidence type="ECO:0000256" key="7">
    <source>
        <dbReference type="ARBA" id="ARBA00023288"/>
    </source>
</evidence>
<evidence type="ECO:0000256" key="5">
    <source>
        <dbReference type="ARBA" id="ARBA00023136"/>
    </source>
</evidence>
<comment type="similarity">
    <text evidence="10">Belongs to the DHHC palmitoyltransferase family.</text>
</comment>
<evidence type="ECO:0000256" key="6">
    <source>
        <dbReference type="ARBA" id="ARBA00023139"/>
    </source>
</evidence>
<name>A0A564Z4D7_HYMDI</name>
<comment type="domain">
    <text evidence="10">The DHHC domain is required for palmitoyltransferase activity.</text>
</comment>
<dbReference type="GO" id="GO:0019706">
    <property type="term" value="F:protein-cysteine S-palmitoyltransferase activity"/>
    <property type="evidence" value="ECO:0007669"/>
    <property type="project" value="UniProtKB-EC"/>
</dbReference>
<keyword evidence="6" id="KW-0564">Palmitate</keyword>
<dbReference type="EMBL" id="CABIJS010000632">
    <property type="protein sequence ID" value="VUZ54296.1"/>
    <property type="molecule type" value="Genomic_DNA"/>
</dbReference>
<protein>
    <recommendedName>
        <fullName evidence="10">Palmitoyltransferase</fullName>
        <ecNumber evidence="10">2.3.1.225</ecNumber>
    </recommendedName>
</protein>
<dbReference type="GO" id="GO:0005794">
    <property type="term" value="C:Golgi apparatus"/>
    <property type="evidence" value="ECO:0007669"/>
    <property type="project" value="TreeGrafter"/>
</dbReference>
<keyword evidence="2 10" id="KW-0808">Transferase</keyword>
<feature type="domain" description="Palmitoyltransferase DHHC" evidence="11">
    <location>
        <begin position="154"/>
        <end position="260"/>
    </location>
</feature>
<dbReference type="PANTHER" id="PTHR22883:SF43">
    <property type="entry name" value="PALMITOYLTRANSFERASE APP"/>
    <property type="match status" value="1"/>
</dbReference>
<keyword evidence="8 10" id="KW-0012">Acyltransferase</keyword>
<organism evidence="12 13">
    <name type="scientific">Hymenolepis diminuta</name>
    <name type="common">Rat tapeworm</name>
    <dbReference type="NCBI Taxonomy" id="6216"/>
    <lineage>
        <taxon>Eukaryota</taxon>
        <taxon>Metazoa</taxon>
        <taxon>Spiralia</taxon>
        <taxon>Lophotrochozoa</taxon>
        <taxon>Platyhelminthes</taxon>
        <taxon>Cestoda</taxon>
        <taxon>Eucestoda</taxon>
        <taxon>Cyclophyllidea</taxon>
        <taxon>Hymenolepididae</taxon>
        <taxon>Hymenolepis</taxon>
    </lineage>
</organism>
<feature type="transmembrane region" description="Helical" evidence="10">
    <location>
        <begin position="55"/>
        <end position="74"/>
    </location>
</feature>
<sequence>MYNEPDYSTTNSFAPLTGTQSQISVSRSPIPYYRIHPGRNRFGCRGHCVLSRQLCLFYVTLFLLFSISGVFFAFDARYLTVTLSPAIPAVGAVLFIFTFCVLLRVSCSDPGILPRATPAEVMVFEEELANQPDCSTQRSTIPSKEIQIRGVPYNQVYCHTCRLYRPPRTSHCSICDNCIERFDHHCPWIGNCIGVRNYRYFVIFLISVSILCSYVLIFCVINIGIVYKNTTDILETAKRTPASYPFCFIFTYFKCISGIFL</sequence>
<keyword evidence="5 10" id="KW-0472">Membrane</keyword>
<keyword evidence="7" id="KW-0449">Lipoprotein</keyword>
<feature type="transmembrane region" description="Helical" evidence="10">
    <location>
        <begin position="86"/>
        <end position="105"/>
    </location>
</feature>
<dbReference type="InterPro" id="IPR001594">
    <property type="entry name" value="Palmitoyltrfase_DHHC"/>
</dbReference>
<dbReference type="Pfam" id="PF01529">
    <property type="entry name" value="DHHC"/>
    <property type="match status" value="1"/>
</dbReference>
<dbReference type="GO" id="GO:0005783">
    <property type="term" value="C:endoplasmic reticulum"/>
    <property type="evidence" value="ECO:0007669"/>
    <property type="project" value="TreeGrafter"/>
</dbReference>
<dbReference type="EC" id="2.3.1.225" evidence="10"/>
<dbReference type="PANTHER" id="PTHR22883">
    <property type="entry name" value="ZINC FINGER DHHC DOMAIN CONTAINING PROTEIN"/>
    <property type="match status" value="1"/>
</dbReference>
<evidence type="ECO:0000256" key="3">
    <source>
        <dbReference type="ARBA" id="ARBA00022692"/>
    </source>
</evidence>
<keyword evidence="13" id="KW-1185">Reference proteome</keyword>
<dbReference type="PROSITE" id="PS50216">
    <property type="entry name" value="DHHC"/>
    <property type="match status" value="1"/>
</dbReference>
<dbReference type="Proteomes" id="UP000321570">
    <property type="component" value="Unassembled WGS sequence"/>
</dbReference>
<evidence type="ECO:0000256" key="8">
    <source>
        <dbReference type="ARBA" id="ARBA00023315"/>
    </source>
</evidence>
<feature type="transmembrane region" description="Helical" evidence="10">
    <location>
        <begin position="200"/>
        <end position="227"/>
    </location>
</feature>
<evidence type="ECO:0000256" key="9">
    <source>
        <dbReference type="ARBA" id="ARBA00048048"/>
    </source>
</evidence>
<evidence type="ECO:0000256" key="4">
    <source>
        <dbReference type="ARBA" id="ARBA00022989"/>
    </source>
</evidence>
<evidence type="ECO:0000256" key="1">
    <source>
        <dbReference type="ARBA" id="ARBA00004127"/>
    </source>
</evidence>
<accession>A0A564Z4D7</accession>
<proteinExistence type="inferred from homology"/>
<evidence type="ECO:0000256" key="10">
    <source>
        <dbReference type="RuleBase" id="RU079119"/>
    </source>
</evidence>
<keyword evidence="3 10" id="KW-0812">Transmembrane</keyword>
<feature type="transmembrane region" description="Helical" evidence="10">
    <location>
        <begin position="242"/>
        <end position="260"/>
    </location>
</feature>